<name>A0ACC2BM21_DIPCM</name>
<evidence type="ECO:0000313" key="1">
    <source>
        <dbReference type="EMBL" id="KAJ7530816.1"/>
    </source>
</evidence>
<evidence type="ECO:0000313" key="2">
    <source>
        <dbReference type="Proteomes" id="UP001162992"/>
    </source>
</evidence>
<reference evidence="2" key="1">
    <citation type="journal article" date="2024" name="Proc. Natl. Acad. Sci. U.S.A.">
        <title>Extraordinary preservation of gene collinearity over three hundred million years revealed in homosporous lycophytes.</title>
        <authorList>
            <person name="Li C."/>
            <person name="Wickell D."/>
            <person name="Kuo L.Y."/>
            <person name="Chen X."/>
            <person name="Nie B."/>
            <person name="Liao X."/>
            <person name="Peng D."/>
            <person name="Ji J."/>
            <person name="Jenkins J."/>
            <person name="Williams M."/>
            <person name="Shu S."/>
            <person name="Plott C."/>
            <person name="Barry K."/>
            <person name="Rajasekar S."/>
            <person name="Grimwood J."/>
            <person name="Han X."/>
            <person name="Sun S."/>
            <person name="Hou Z."/>
            <person name="He W."/>
            <person name="Dai G."/>
            <person name="Sun C."/>
            <person name="Schmutz J."/>
            <person name="Leebens-Mack J.H."/>
            <person name="Li F.W."/>
            <person name="Wang L."/>
        </authorList>
    </citation>
    <scope>NUCLEOTIDE SEQUENCE [LARGE SCALE GENOMIC DNA]</scope>
    <source>
        <strain evidence="2">cv. PW_Plant_1</strain>
    </source>
</reference>
<proteinExistence type="predicted"/>
<keyword evidence="2" id="KW-1185">Reference proteome</keyword>
<comment type="caution">
    <text evidence="1">The sequence shown here is derived from an EMBL/GenBank/DDBJ whole genome shotgun (WGS) entry which is preliminary data.</text>
</comment>
<organism evidence="1 2">
    <name type="scientific">Diphasiastrum complanatum</name>
    <name type="common">Issler's clubmoss</name>
    <name type="synonym">Lycopodium complanatum</name>
    <dbReference type="NCBI Taxonomy" id="34168"/>
    <lineage>
        <taxon>Eukaryota</taxon>
        <taxon>Viridiplantae</taxon>
        <taxon>Streptophyta</taxon>
        <taxon>Embryophyta</taxon>
        <taxon>Tracheophyta</taxon>
        <taxon>Lycopodiopsida</taxon>
        <taxon>Lycopodiales</taxon>
        <taxon>Lycopodiaceae</taxon>
        <taxon>Lycopodioideae</taxon>
        <taxon>Diphasiastrum</taxon>
    </lineage>
</organism>
<dbReference type="Proteomes" id="UP001162992">
    <property type="component" value="Chromosome 14"/>
</dbReference>
<accession>A0ACC2BM21</accession>
<protein>
    <submittedName>
        <fullName evidence="1">Uncharacterized protein</fullName>
    </submittedName>
</protein>
<gene>
    <name evidence="1" type="ORF">O6H91_14G020500</name>
</gene>
<sequence>MGKGPGLYSEIGKRTRDLLTRDYSYDHKFTVTTTTSTGLAFTSTGINKGEKFLGDLTTQFKHQNVTVDVKADTQSNILSTVTVNEVAPGAKTIFTFTIPDQKSGKVELQYLHDYAGISTAVGLTASPVVDFTGAIGSDGLAAGGEVAFNTASGSFTKYNAGIGFTKPDFSAAVHFVDKGDIIKATYSHTVSPLTRTTVGAEIAHKLSTNENTFTIGGLHSLDPLTTVKARLNNQGKLAAVIQHEWRPKSLVTLSGEVDSRALEKNAKIGLALALKP</sequence>
<dbReference type="EMBL" id="CM055105">
    <property type="protein sequence ID" value="KAJ7530816.1"/>
    <property type="molecule type" value="Genomic_DNA"/>
</dbReference>